<dbReference type="InterPro" id="IPR015946">
    <property type="entry name" value="KH_dom-like_a/b"/>
</dbReference>
<proteinExistence type="predicted"/>
<name>D8J2B9_HALJB</name>
<evidence type="ECO:0000313" key="2">
    <source>
        <dbReference type="EMBL" id="ELY39458.1"/>
    </source>
</evidence>
<keyword evidence="4" id="KW-1185">Reference proteome</keyword>
<dbReference type="EMBL" id="CP002062">
    <property type="protein sequence ID" value="ADJ14876.1"/>
    <property type="molecule type" value="Genomic_DNA"/>
</dbReference>
<dbReference type="Proteomes" id="UP000011645">
    <property type="component" value="Unassembled WGS sequence"/>
</dbReference>
<gene>
    <name evidence="1" type="ordered locus">HacjB3_07455</name>
    <name evidence="2" type="ORF">C497_05862</name>
</gene>
<sequence length="131" mass="14405">MVKELRTTSEEGFQSTSSIREFDLTIDAEGEETPDTVETLLADYAACYVPALRVGGRQRDVDDLGRIENAITGEVDDDGKLTAVRFEIEVEADVDEETGRRIVERADELCKVHDALKNGLHADTTIEGGAF</sequence>
<dbReference type="HOGENOM" id="CLU_1912282_0_0_2"/>
<evidence type="ECO:0000313" key="1">
    <source>
        <dbReference type="EMBL" id="ADJ14876.1"/>
    </source>
</evidence>
<reference evidence="2 4" key="2">
    <citation type="journal article" date="2014" name="PLoS Genet.">
        <title>Phylogenetically driven sequencing of extremely halophilic archaea reveals strategies for static and dynamic osmo-response.</title>
        <authorList>
            <person name="Becker E.A."/>
            <person name="Seitzer P.M."/>
            <person name="Tritt A."/>
            <person name="Larsen D."/>
            <person name="Krusor M."/>
            <person name="Yao A.I."/>
            <person name="Wu D."/>
            <person name="Madern D."/>
            <person name="Eisen J.A."/>
            <person name="Darling A.E."/>
            <person name="Facciotti M.T."/>
        </authorList>
    </citation>
    <scope>NUCLEOTIDE SEQUENCE [LARGE SCALE GENOMIC DNA]</scope>
    <source>
        <strain evidence="2">B3</strain>
        <strain evidence="4">DSM 18796 / CECT 7217 / JCM 14584 / KCTC 4019 / B3</strain>
    </source>
</reference>
<protein>
    <submittedName>
        <fullName evidence="1">OsmC family protein</fullName>
    </submittedName>
</protein>
<dbReference type="EMBL" id="AOHV01000015">
    <property type="protein sequence ID" value="ELY39458.1"/>
    <property type="molecule type" value="Genomic_DNA"/>
</dbReference>
<dbReference type="OrthoDB" id="237916at2157"/>
<accession>D8J2B9</accession>
<dbReference type="SUPFAM" id="SSF82784">
    <property type="entry name" value="OsmC-like"/>
    <property type="match status" value="1"/>
</dbReference>
<dbReference type="Gene3D" id="3.30.300.20">
    <property type="match status" value="1"/>
</dbReference>
<dbReference type="GeneID" id="9419291"/>
<evidence type="ECO:0000313" key="3">
    <source>
        <dbReference type="Proteomes" id="UP000000390"/>
    </source>
</evidence>
<dbReference type="AlphaFoldDB" id="D8J2B9"/>
<dbReference type="PATRIC" id="fig|795797.18.peg.1480"/>
<dbReference type="KEGG" id="hje:HacjB3_07455"/>
<dbReference type="eggNOG" id="arCOG03687">
    <property type="taxonomic scope" value="Archaea"/>
</dbReference>
<reference evidence="1 3" key="1">
    <citation type="journal article" date="2010" name="J. Bacteriol.">
        <title>Complete genome sequence of Halalkalicoccus jeotgali B3(T), an extremely halophilic archaeon.</title>
        <authorList>
            <person name="Roh S.W."/>
            <person name="Nam Y.D."/>
            <person name="Nam S.H."/>
            <person name="Choi S.H."/>
            <person name="Park H.S."/>
            <person name="Bae J.W."/>
        </authorList>
    </citation>
    <scope>NUCLEOTIDE SEQUENCE [LARGE SCALE GENOMIC DNA]</scope>
    <source>
        <strain evidence="1">B3</strain>
        <strain evidence="3">DSM 18796 / CECT 7217 / JCM 14584 / KCTC 4019 / B3</strain>
    </source>
</reference>
<dbReference type="Proteomes" id="UP000000390">
    <property type="component" value="Chromosome"/>
</dbReference>
<dbReference type="InterPro" id="IPR003718">
    <property type="entry name" value="OsmC/Ohr_fam"/>
</dbReference>
<dbReference type="InterPro" id="IPR036102">
    <property type="entry name" value="OsmC/Ohrsf"/>
</dbReference>
<dbReference type="Pfam" id="PF02566">
    <property type="entry name" value="OsmC"/>
    <property type="match status" value="1"/>
</dbReference>
<evidence type="ECO:0000313" key="4">
    <source>
        <dbReference type="Proteomes" id="UP000011645"/>
    </source>
</evidence>
<organism evidence="1 3">
    <name type="scientific">Halalkalicoccus jeotgali (strain DSM 18796 / CECT 7217 / JCM 14584 / KCTC 4019 / B3)</name>
    <dbReference type="NCBI Taxonomy" id="795797"/>
    <lineage>
        <taxon>Archaea</taxon>
        <taxon>Methanobacteriati</taxon>
        <taxon>Methanobacteriota</taxon>
        <taxon>Stenosarchaea group</taxon>
        <taxon>Halobacteria</taxon>
        <taxon>Halobacteriales</taxon>
        <taxon>Halococcaceae</taxon>
        <taxon>Halalkalicoccus</taxon>
    </lineage>
</organism>
<dbReference type="RefSeq" id="WP_008415188.1">
    <property type="nucleotide sequence ID" value="NC_014297.1"/>
</dbReference>